<gene>
    <name evidence="1" type="ORF">FA95DRAFT_1555196</name>
</gene>
<evidence type="ECO:0000313" key="1">
    <source>
        <dbReference type="EMBL" id="KAI0050922.1"/>
    </source>
</evidence>
<reference evidence="1" key="1">
    <citation type="submission" date="2021-02" db="EMBL/GenBank/DDBJ databases">
        <authorList>
            <consortium name="DOE Joint Genome Institute"/>
            <person name="Ahrendt S."/>
            <person name="Looney B.P."/>
            <person name="Miyauchi S."/>
            <person name="Morin E."/>
            <person name="Drula E."/>
            <person name="Courty P.E."/>
            <person name="Chicoki N."/>
            <person name="Fauchery L."/>
            <person name="Kohler A."/>
            <person name="Kuo A."/>
            <person name="Labutti K."/>
            <person name="Pangilinan J."/>
            <person name="Lipzen A."/>
            <person name="Riley R."/>
            <person name="Andreopoulos W."/>
            <person name="He G."/>
            <person name="Johnson J."/>
            <person name="Barry K.W."/>
            <person name="Grigoriev I.V."/>
            <person name="Nagy L."/>
            <person name="Hibbett D."/>
            <person name="Henrissat B."/>
            <person name="Matheny P.B."/>
            <person name="Labbe J."/>
            <person name="Martin F."/>
        </authorList>
    </citation>
    <scope>NUCLEOTIDE SEQUENCE</scope>
    <source>
        <strain evidence="1">FP105234-sp</strain>
    </source>
</reference>
<organism evidence="1 2">
    <name type="scientific">Auriscalpium vulgare</name>
    <dbReference type="NCBI Taxonomy" id="40419"/>
    <lineage>
        <taxon>Eukaryota</taxon>
        <taxon>Fungi</taxon>
        <taxon>Dikarya</taxon>
        <taxon>Basidiomycota</taxon>
        <taxon>Agaricomycotina</taxon>
        <taxon>Agaricomycetes</taxon>
        <taxon>Russulales</taxon>
        <taxon>Auriscalpiaceae</taxon>
        <taxon>Auriscalpium</taxon>
    </lineage>
</organism>
<dbReference type="Proteomes" id="UP000814033">
    <property type="component" value="Unassembled WGS sequence"/>
</dbReference>
<accession>A0ACB8S474</accession>
<proteinExistence type="predicted"/>
<comment type="caution">
    <text evidence="1">The sequence shown here is derived from an EMBL/GenBank/DDBJ whole genome shotgun (WGS) entry which is preliminary data.</text>
</comment>
<protein>
    <submittedName>
        <fullName evidence="1">Uncharacterized protein</fullName>
    </submittedName>
</protein>
<keyword evidence="2" id="KW-1185">Reference proteome</keyword>
<dbReference type="EMBL" id="MU275857">
    <property type="protein sequence ID" value="KAI0050922.1"/>
    <property type="molecule type" value="Genomic_DNA"/>
</dbReference>
<evidence type="ECO:0000313" key="2">
    <source>
        <dbReference type="Proteomes" id="UP000814033"/>
    </source>
</evidence>
<name>A0ACB8S474_9AGAM</name>
<reference evidence="1" key="2">
    <citation type="journal article" date="2022" name="New Phytol.">
        <title>Evolutionary transition to the ectomycorrhizal habit in the genomes of a hyperdiverse lineage of mushroom-forming fungi.</title>
        <authorList>
            <person name="Looney B."/>
            <person name="Miyauchi S."/>
            <person name="Morin E."/>
            <person name="Drula E."/>
            <person name="Courty P.E."/>
            <person name="Kohler A."/>
            <person name="Kuo A."/>
            <person name="LaButti K."/>
            <person name="Pangilinan J."/>
            <person name="Lipzen A."/>
            <person name="Riley R."/>
            <person name="Andreopoulos W."/>
            <person name="He G."/>
            <person name="Johnson J."/>
            <person name="Nolan M."/>
            <person name="Tritt A."/>
            <person name="Barry K.W."/>
            <person name="Grigoriev I.V."/>
            <person name="Nagy L.G."/>
            <person name="Hibbett D."/>
            <person name="Henrissat B."/>
            <person name="Matheny P.B."/>
            <person name="Labbe J."/>
            <person name="Martin F.M."/>
        </authorList>
    </citation>
    <scope>NUCLEOTIDE SEQUENCE</scope>
    <source>
        <strain evidence="1">FP105234-sp</strain>
    </source>
</reference>
<sequence length="298" mass="33456">MLSAPSVRRFFIYHGHFNRLLQQTANVVDLLVSLAPKHNGETLRTFRDVDISAYKVYTARRHLSAYTLPRVVDLLIAVSDKARNRGFNAILDDPAPYVGSIDIKAHSTFQVVIVGDESGEESLNEGTIMKSVAQALLLSTARRPPCCDIRFLAGTTSCWAFGMLQVTDDGSRHLFISKHMNLWHDLRSIQAFCFEFVSISQCVSHLLLTSRQFSDVDLRQRMSFSTPGAVALLGQPSMLLPRTVGAIFDKISQPLSYMLGEHFIDRLSIRRGRTSSAIMDDMLLRLQVIQVCFIFLAM</sequence>